<dbReference type="RefSeq" id="WP_013047441.1">
    <property type="nucleotide sequence ID" value="NC_014011.1"/>
</dbReference>
<dbReference type="KEGG" id="aco:Amico_0026"/>
<gene>
    <name evidence="3" type="ordered locus">Amico_0026</name>
</gene>
<dbReference type="GO" id="GO:0005975">
    <property type="term" value="P:carbohydrate metabolic process"/>
    <property type="evidence" value="ECO:0007669"/>
    <property type="project" value="InterPro"/>
</dbReference>
<dbReference type="eggNOG" id="COG0726">
    <property type="taxonomic scope" value="Bacteria"/>
</dbReference>
<dbReference type="InterPro" id="IPR002509">
    <property type="entry name" value="NODB_dom"/>
</dbReference>
<evidence type="ECO:0000256" key="1">
    <source>
        <dbReference type="SAM" id="SignalP"/>
    </source>
</evidence>
<dbReference type="Gene3D" id="3.20.20.370">
    <property type="entry name" value="Glycoside hydrolase/deacetylase"/>
    <property type="match status" value="1"/>
</dbReference>
<feature type="signal peptide" evidence="1">
    <location>
        <begin position="1"/>
        <end position="21"/>
    </location>
</feature>
<dbReference type="GO" id="GO:0016810">
    <property type="term" value="F:hydrolase activity, acting on carbon-nitrogen (but not peptide) bonds"/>
    <property type="evidence" value="ECO:0007669"/>
    <property type="project" value="InterPro"/>
</dbReference>
<evidence type="ECO:0000313" key="3">
    <source>
        <dbReference type="EMBL" id="ADE56175.1"/>
    </source>
</evidence>
<feature type="chain" id="PRO_5003071425" evidence="1">
    <location>
        <begin position="22"/>
        <end position="255"/>
    </location>
</feature>
<dbReference type="STRING" id="572547.Amico_0026"/>
<keyword evidence="1" id="KW-0732">Signal</keyword>
<reference evidence="3 4" key="1">
    <citation type="journal article" date="2010" name="Stand. Genomic Sci.">
        <title>Complete genome sequence of Aminobacterium colombiense type strain (ALA-1).</title>
        <authorList>
            <person name="Chertkov O."/>
            <person name="Sikorski J."/>
            <person name="Brambilla E."/>
            <person name="Lapidus A."/>
            <person name="Copeland A."/>
            <person name="Glavina Del Rio T."/>
            <person name="Nolan M."/>
            <person name="Lucas S."/>
            <person name="Tice H."/>
            <person name="Cheng J.F."/>
            <person name="Han C."/>
            <person name="Detter J.C."/>
            <person name="Bruce D."/>
            <person name="Tapia R."/>
            <person name="Goodwin L."/>
            <person name="Pitluck S."/>
            <person name="Liolios K."/>
            <person name="Ivanova N."/>
            <person name="Mavromatis K."/>
            <person name="Ovchinnikova G."/>
            <person name="Pati A."/>
            <person name="Chen A."/>
            <person name="Palaniappan K."/>
            <person name="Land M."/>
            <person name="Hauser L."/>
            <person name="Chang Y.J."/>
            <person name="Jeffries C.D."/>
            <person name="Spring S."/>
            <person name="Rohde M."/>
            <person name="Goker M."/>
            <person name="Bristow J."/>
            <person name="Eisen J.A."/>
            <person name="Markowitz V."/>
            <person name="Hugenholtz P."/>
            <person name="Kyrpides N.C."/>
            <person name="Klenk H.P."/>
        </authorList>
    </citation>
    <scope>NUCLEOTIDE SEQUENCE [LARGE SCALE GENOMIC DNA]</scope>
    <source>
        <strain evidence="4">DSM 12261 / ALA-1</strain>
    </source>
</reference>
<dbReference type="PROSITE" id="PS51677">
    <property type="entry name" value="NODB"/>
    <property type="match status" value="1"/>
</dbReference>
<feature type="domain" description="NodB homology" evidence="2">
    <location>
        <begin position="54"/>
        <end position="247"/>
    </location>
</feature>
<dbReference type="OrthoDB" id="9784220at2"/>
<dbReference type="SUPFAM" id="SSF88713">
    <property type="entry name" value="Glycoside hydrolase/deacetylase"/>
    <property type="match status" value="1"/>
</dbReference>
<name>D5EC93_AMICL</name>
<dbReference type="InterPro" id="IPR011330">
    <property type="entry name" value="Glyco_hydro/deAcase_b/a-brl"/>
</dbReference>
<keyword evidence="4" id="KW-1185">Reference proteome</keyword>
<organism evidence="3 4">
    <name type="scientific">Aminobacterium colombiense (strain DSM 12261 / ALA-1)</name>
    <dbReference type="NCBI Taxonomy" id="572547"/>
    <lineage>
        <taxon>Bacteria</taxon>
        <taxon>Thermotogati</taxon>
        <taxon>Synergistota</taxon>
        <taxon>Synergistia</taxon>
        <taxon>Synergistales</taxon>
        <taxon>Aminobacteriaceae</taxon>
        <taxon>Aminobacterium</taxon>
    </lineage>
</organism>
<evidence type="ECO:0000259" key="2">
    <source>
        <dbReference type="PROSITE" id="PS51677"/>
    </source>
</evidence>
<dbReference type="Proteomes" id="UP000002366">
    <property type="component" value="Chromosome"/>
</dbReference>
<proteinExistence type="predicted"/>
<dbReference type="HOGENOM" id="CLU_021264_4_0_0"/>
<dbReference type="PANTHER" id="PTHR10587">
    <property type="entry name" value="GLYCOSYL TRANSFERASE-RELATED"/>
    <property type="match status" value="1"/>
</dbReference>
<sequence>MIRQIFSFLFTLTCIWSWCFAGGIGHAFAPSPATPQLWGEDIPGVRTRLNTQEPVIALTLDACGGKRGNGFDKKLINWLRKHHIPATLFITGRWINANEEIAKELASSPLFEIENHGMNHCPCSVSGRSAYGIPGTGSVEEVMREVSDATVIIEKVTNRQPRFFRSGTNYYDEVALALIEDLGYNVVGYSIAGDEGATLSEDAIMKKLLQAKAGDIILCHMNQPESDTAEGLIKVIPILQKKGFRFVTLQEYPLR</sequence>
<protein>
    <submittedName>
        <fullName evidence="3">Polysaccharide deacetylase</fullName>
    </submittedName>
</protein>
<accession>D5EC93</accession>
<dbReference type="EMBL" id="CP001997">
    <property type="protein sequence ID" value="ADE56175.1"/>
    <property type="molecule type" value="Genomic_DNA"/>
</dbReference>
<dbReference type="PANTHER" id="PTHR10587:SF134">
    <property type="entry name" value="SECRETED PROTEIN"/>
    <property type="match status" value="1"/>
</dbReference>
<dbReference type="InterPro" id="IPR050248">
    <property type="entry name" value="Polysacc_deacetylase_ArnD"/>
</dbReference>
<dbReference type="AlphaFoldDB" id="D5EC93"/>
<dbReference type="CDD" id="cd10955">
    <property type="entry name" value="CE4_BH0857_like"/>
    <property type="match status" value="1"/>
</dbReference>
<dbReference type="Pfam" id="PF01522">
    <property type="entry name" value="Polysacc_deac_1"/>
    <property type="match status" value="1"/>
</dbReference>
<evidence type="ECO:0000313" key="4">
    <source>
        <dbReference type="Proteomes" id="UP000002366"/>
    </source>
</evidence>